<dbReference type="PANTHER" id="PTHR12112">
    <property type="entry name" value="BNIP - RELATED"/>
    <property type="match status" value="1"/>
</dbReference>
<dbReference type="Proteomes" id="UP001500889">
    <property type="component" value="Chromosome A"/>
</dbReference>
<keyword evidence="2" id="KW-1185">Reference proteome</keyword>
<dbReference type="InterPro" id="IPR038763">
    <property type="entry name" value="DHH_sf"/>
</dbReference>
<dbReference type="Gene3D" id="3.90.1640.10">
    <property type="entry name" value="inorganic pyrophosphatase (n-terminal core)"/>
    <property type="match status" value="1"/>
</dbReference>
<sequence length="428" mass="49537">MENKVEQSQDKKPHRSDNTLDFLGYLKATQRMKYWQPVSNRIKVVKYVCLSDVSCDVDSVASTLALGYYRYRNKASIFDHYVPVLNMRRRDYDNKPELAYMLEKWNIYAQRHLLFRDDIRSANLIQCKFILVNHRESVFHRHVVEYFDYRPDRRDDLPLPEGYRRDLSLLPMRSCAGMITALYKRDSIECQVVYDLLRTALLVANVNFVKVPPQKLRDLRDLEMLHYLETCMLTKPMEMAERAQDYQKLIESMFDSKSLDVAKLLLRDFKVLRATDGDSTRRLVFTSFPMDITMLVTISRAKAAVHTFGKEQGADFVLLVGTTPGVAEDDTMAVGQLGLIDMDGLRDCTSSHLFNHMVINLNAIADPPLGLHPLTHIEFMHGSFFKLDKLNTSVQAMLRLVERIAYHWTLTCSCIDGEPSRTTCFKGY</sequence>
<dbReference type="AlphaFoldDB" id="A0AAU9FYR9"/>
<gene>
    <name evidence="1" type="ORF">DMAD_00423</name>
</gene>
<dbReference type="SUPFAM" id="SSF64182">
    <property type="entry name" value="DHH phosphoesterases"/>
    <property type="match status" value="1"/>
</dbReference>
<dbReference type="GO" id="GO:0005737">
    <property type="term" value="C:cytoplasm"/>
    <property type="evidence" value="ECO:0007669"/>
    <property type="project" value="TreeGrafter"/>
</dbReference>
<protein>
    <recommendedName>
        <fullName evidence="3">Exopolyphosphatase PRUNE1</fullName>
    </recommendedName>
</protein>
<accession>A0AAU9FYR9</accession>
<proteinExistence type="predicted"/>
<evidence type="ECO:0000313" key="1">
    <source>
        <dbReference type="EMBL" id="BFG00416.1"/>
    </source>
</evidence>
<dbReference type="EMBL" id="AP029266">
    <property type="protein sequence ID" value="BFG00416.1"/>
    <property type="molecule type" value="Genomic_DNA"/>
</dbReference>
<organism evidence="1 2">
    <name type="scientific">Drosophila madeirensis</name>
    <name type="common">Fruit fly</name>
    <dbReference type="NCBI Taxonomy" id="30013"/>
    <lineage>
        <taxon>Eukaryota</taxon>
        <taxon>Metazoa</taxon>
        <taxon>Ecdysozoa</taxon>
        <taxon>Arthropoda</taxon>
        <taxon>Hexapoda</taxon>
        <taxon>Insecta</taxon>
        <taxon>Pterygota</taxon>
        <taxon>Neoptera</taxon>
        <taxon>Endopterygota</taxon>
        <taxon>Diptera</taxon>
        <taxon>Brachycera</taxon>
        <taxon>Muscomorpha</taxon>
        <taxon>Ephydroidea</taxon>
        <taxon>Drosophilidae</taxon>
        <taxon>Drosophila</taxon>
        <taxon>Sophophora</taxon>
    </lineage>
</organism>
<reference evidence="1 2" key="1">
    <citation type="submission" date="2024-02" db="EMBL/GenBank/DDBJ databases">
        <title>A chromosome-level genome assembly of Drosophila madeirensis, a fruit fly species endemic to Madeira island.</title>
        <authorList>
            <person name="Tomihara K."/>
            <person name="Llopart A."/>
            <person name="Yamamoto D."/>
        </authorList>
    </citation>
    <scope>NUCLEOTIDE SEQUENCE [LARGE SCALE GENOMIC DNA]</scope>
    <source>
        <strain evidence="1 2">RF1</strain>
    </source>
</reference>
<evidence type="ECO:0000313" key="2">
    <source>
        <dbReference type="Proteomes" id="UP001500889"/>
    </source>
</evidence>
<name>A0AAU9FYR9_DROMD</name>
<evidence type="ECO:0008006" key="3">
    <source>
        <dbReference type="Google" id="ProtNLM"/>
    </source>
</evidence>
<dbReference type="GO" id="GO:0004309">
    <property type="term" value="F:exopolyphosphatase activity"/>
    <property type="evidence" value="ECO:0007669"/>
    <property type="project" value="TreeGrafter"/>
</dbReference>
<dbReference type="PANTHER" id="PTHR12112:SF39">
    <property type="entry name" value="EG:152A3.5 PROTEIN (FBGN0003116_PN PROTEIN)"/>
    <property type="match status" value="1"/>
</dbReference>